<protein>
    <submittedName>
        <fullName evidence="2">Alpha/beta hydrolase</fullName>
    </submittedName>
</protein>
<evidence type="ECO:0000313" key="3">
    <source>
        <dbReference type="Proteomes" id="UP001157069"/>
    </source>
</evidence>
<reference evidence="3" key="1">
    <citation type="journal article" date="2019" name="Int. J. Syst. Evol. Microbiol.">
        <title>The Global Catalogue of Microorganisms (GCM) 10K type strain sequencing project: providing services to taxonomists for standard genome sequencing and annotation.</title>
        <authorList>
            <consortium name="The Broad Institute Genomics Platform"/>
            <consortium name="The Broad Institute Genome Sequencing Center for Infectious Disease"/>
            <person name="Wu L."/>
            <person name="Ma J."/>
        </authorList>
    </citation>
    <scope>NUCLEOTIDE SEQUENCE [LARGE SCALE GENOMIC DNA]</scope>
    <source>
        <strain evidence="3">NBRC 108755</strain>
    </source>
</reference>
<dbReference type="InterPro" id="IPR029058">
    <property type="entry name" value="AB_hydrolase_fold"/>
</dbReference>
<dbReference type="PANTHER" id="PTHR43194:SF5">
    <property type="entry name" value="PIMELOYL-[ACYL-CARRIER PROTEIN] METHYL ESTER ESTERASE"/>
    <property type="match status" value="1"/>
</dbReference>
<dbReference type="Gene3D" id="3.40.50.1820">
    <property type="entry name" value="alpha/beta hydrolase"/>
    <property type="match status" value="1"/>
</dbReference>
<dbReference type="RefSeq" id="WP_284298457.1">
    <property type="nucleotide sequence ID" value="NZ_BSVA01000001.1"/>
</dbReference>
<keyword evidence="3" id="KW-1185">Reference proteome</keyword>
<dbReference type="PANTHER" id="PTHR43194">
    <property type="entry name" value="HYDROLASE ALPHA/BETA FOLD FAMILY"/>
    <property type="match status" value="1"/>
</dbReference>
<dbReference type="InterPro" id="IPR050228">
    <property type="entry name" value="Carboxylesterase_BioH"/>
</dbReference>
<dbReference type="EMBL" id="BSVA01000001">
    <property type="protein sequence ID" value="GMA90614.1"/>
    <property type="molecule type" value="Genomic_DNA"/>
</dbReference>
<dbReference type="GO" id="GO:0016787">
    <property type="term" value="F:hydrolase activity"/>
    <property type="evidence" value="ECO:0007669"/>
    <property type="project" value="UniProtKB-KW"/>
</dbReference>
<proteinExistence type="predicted"/>
<evidence type="ECO:0000259" key="1">
    <source>
        <dbReference type="Pfam" id="PF12697"/>
    </source>
</evidence>
<gene>
    <name evidence="2" type="ORF">GCM10025869_11430</name>
</gene>
<comment type="caution">
    <text evidence="2">The sequence shown here is derived from an EMBL/GenBank/DDBJ whole genome shotgun (WGS) entry which is preliminary data.</text>
</comment>
<dbReference type="InterPro" id="IPR000073">
    <property type="entry name" value="AB_hydrolase_1"/>
</dbReference>
<dbReference type="SUPFAM" id="SSF53474">
    <property type="entry name" value="alpha/beta-Hydrolases"/>
    <property type="match status" value="1"/>
</dbReference>
<dbReference type="Pfam" id="PF12697">
    <property type="entry name" value="Abhydrolase_6"/>
    <property type="match status" value="1"/>
</dbReference>
<evidence type="ECO:0000313" key="2">
    <source>
        <dbReference type="EMBL" id="GMA90614.1"/>
    </source>
</evidence>
<name>A0ABQ6JRN7_9MICO</name>
<sequence>MEKDIPTALGSLRVRVDGDGPATAVLWHSLYADDRSWDGVAPALSRDRRLVRITGPGHGGSGSPSRPYTLDDCVVAAAEVLLAVGVTDAVDWLGCAWGGHVGIAFAAANPERVRTLAAFNSPVQALSADELPRVRLLVRVYRLIGARGPVLSGVTSALLSSRTREADPDAVSYVQECLRRLNRRALLTAIRSISLGRPDLRPLLPRIPVPTLHVTTEDDPLWTPQQAEAAAALMPRGTSRVAAGGHLTPLESPDETIELVRELWGATAR</sequence>
<organism evidence="2 3">
    <name type="scientific">Homoserinibacter gongjuensis</name>
    <dbReference type="NCBI Taxonomy" id="1162968"/>
    <lineage>
        <taxon>Bacteria</taxon>
        <taxon>Bacillati</taxon>
        <taxon>Actinomycetota</taxon>
        <taxon>Actinomycetes</taxon>
        <taxon>Micrococcales</taxon>
        <taxon>Microbacteriaceae</taxon>
        <taxon>Homoserinibacter</taxon>
    </lineage>
</organism>
<feature type="domain" description="AB hydrolase-1" evidence="1">
    <location>
        <begin position="25"/>
        <end position="258"/>
    </location>
</feature>
<dbReference type="Proteomes" id="UP001157069">
    <property type="component" value="Unassembled WGS sequence"/>
</dbReference>
<keyword evidence="2" id="KW-0378">Hydrolase</keyword>
<accession>A0ABQ6JRN7</accession>